<evidence type="ECO:0000259" key="7">
    <source>
        <dbReference type="PROSITE" id="PS50835"/>
    </source>
</evidence>
<feature type="compositionally biased region" description="Basic and acidic residues" evidence="6">
    <location>
        <begin position="222"/>
        <end position="246"/>
    </location>
</feature>
<keyword evidence="3" id="KW-0732">Signal</keyword>
<dbReference type="InterPro" id="IPR003598">
    <property type="entry name" value="Ig_sub2"/>
</dbReference>
<feature type="region of interest" description="Disordered" evidence="6">
    <location>
        <begin position="1273"/>
        <end position="1298"/>
    </location>
</feature>
<dbReference type="PANTHER" id="PTHR45080">
    <property type="entry name" value="CONTACTIN 5"/>
    <property type="match status" value="1"/>
</dbReference>
<comment type="subcellular location">
    <subcellularLocation>
        <location evidence="1">Cytoplasm</location>
    </subcellularLocation>
</comment>
<keyword evidence="5" id="KW-0393">Immunoglobulin domain</keyword>
<evidence type="ECO:0000256" key="1">
    <source>
        <dbReference type="ARBA" id="ARBA00004496"/>
    </source>
</evidence>
<sequence length="3818" mass="426307">MPTEEVPEISDEKDLRSDKPKKKKKSKSDEKPVEDLASMKERLKPLKQDIVIMEIKPTKVTTIPVSDLPSFATLKLKKAPKRPEKEIKSVELPKFLLKSRILRLDYPPMLHYCTYTDIPEIFIDNGILSRNYEEAKEIKKTKRRKFKPTPVERQELEKFEPAEDLPLHKEKPIPEEVKKPREKPEKAQPEETEPRKLVMGKGKIPQEEDEQEKVTLKKIPSKPKEEEKPAPEKVDKPVLEKPLRSEPEDDESYKLKPVKPLPAGESPELPVPEEKDTSVPKEKKEAPKKKPGRWAKPEKEEEVPEDRKLELGKPKEKPEEPEDDIKLKYKQGPREEEQPEPIKLKPFKKDKPEDETKPKEPSVGKPKPFEYEREEEEIKPKEFEAPDDKKIKKKKKPKAPEVKDEIGELEKPEDKPEGEVKETAELPEVEEKIEEPMPDDIEEKDVSIIEEKKIRKKKKAKVDIKEIEEPVERPEECVEKVKVEEKVTRVKKIKVKKGKVEKIDFDMTDVLAPRFIEKIQPVVSHQEQPALFTCKVEGHPKPTTSWQKDGIELHASEHYVITTFENVSTLEIINPTKEDIGVFSCKATNIGGVATCSANLIVLEKEESGEAPKFIKPLKPVIADAQAPATLRATVTGRPTPSVAWYRAQEEIIPDNEHTIVFIPETGECVLSITEATPLDEAVYSVKAVNTFGRAECRANLVLRKATTIEKPRVLEAPTIVRPLQALLVPKDSTVTLEAEYTGVPNPEIKWFKNGKELVDEDIETKDNVTKLVIKKTTKKTTGKYEIRVVNEAGEARTSGSVTITDREEIEESLLSGVRAPRFIQPLKPQLVAEAESVMMDVRVESHPTASFQWFIHSEPVVSSTETKIMTDGNRSILLLSHVTKQHIGDVTCRAENVAGSVTCTATLSLLPDTTTEEVMESPRFVKTPEHAKVMDGQSVLFTAKVTGKPTPLVAWSHDGQPLQEGKEVTIYQDSDGLCKLAISEVFPESSGLYTCTAVNPVGEAVAAATLLVEAYEYQPDSEVATSLMTGLSISEEDLLDKDMLDKIEEFSAPVFIIPLEETAPLETETPKKLKVKVDGTPQPVITWFKDGTELQSGTLYDIETLNDGTSELTLLNPTPEEAGEYTVEALNEYGVANSTVVLSYLDSKSYKQPEWVNRMEELQAKTKASQIVPKFIEEPRDACVHEAEPVVFETTFEGTPTPLISWYHNGLLIRNTDNVNVKITETTSTCTIQETNEDSVGIYTVKAVSPLGTAVTKAKLYCVDFDQEKMEEYERKDQEEEDKKKQLEEEERKEKEDFEQLISETMKVKTVKRKKIKKTLKEEKSTESQPEEKVEPLEIKAPEPVKAQPSLDIQQPVEVTEVVTRRQVPDDVPMELETTEERATVVQTPQEPLSVTETVSEDTVLDLPQDKKKKPRKPKSTKPESFSLEVAEVLEQIPVEEFGPGKEAVKEIATVNVMMNKGVTIEEVVTLYEAEQFPALQSDVAQSVMVKLVETVGHSAFISEVVTSESTVEETLSGVFKAFCRSMVVEHLTVEEVLSLISPEDFKSHAWTEEHAEEKIVSSTKLETVETTESKEISEAPTESRKEKHTKTRKITKEREIKKDQEDEEIIVEKKKVVKKLVKSKQHSTTSESEPTETATDFEAIPSESVKALPIETGKQIAESVPESISTELGETVDAPGKIEVKIVPLLSVETNITISSEKESDDIKVSPSITSQAVLNIDTNESVTISEANIQETADDFTNKFKPATYNASPGVMASEGVIVSEITTDQDVVETKISTEQSREARVILSTHEATITQEVQPSYKEGELQGSQLPTTVKAEANFIPQEGIFVTEITHSVDEQTLPDMIKPIPVSPKLEIQPSEPVQVTEVFTEMKPEKYYPELIVPTEVADERVVPGNQLAQTSELLLPEKEGSLSAQKIPQSKHADMKLSLDKSLIISEQQVHEKEKPFSSEKNVGASTVSTSFTPFEGIEVTEVHGETKEQELFIEKIDEKKGDVVVDNEESAILATFNVPIEREQSLSPESKPSTKTAEFKYDCLETSNVLETLTHESESVFESVDRPKGVFPVTTVQPLQSIEITETQTGDVPTDFVNPLKYSTDQASTSYETVESKEVSQIIPQEKESPLHVSEMPTPKTVTPDISGLKSVQITQTLPAEKEDELKVPRTPESHRGRQVPGHPLHSLIVEEVQSESTTGVVNQESFPLQSVKVRQDTHQETVIHEIICDESVGESDIKQFETSSAGIAMVPEESIQITEILSNEKEENYDQPQQPDQVFAEKSIRPQEAFEVSEVVSHYESSRFSPETVKQSVAVPGTTPLESLSITEYETSEKESNLPKDIFPEMKSATFDLCEEQIGVSISEVQTADKEENLISEEKPKSFIANRSVSGHNIAIKSEVLPDQNFEDLIITEKKKRLAEVKNIPHQEVIITEVTVSEQEKDLNSFEPESKAAVIAITPEKAVNVTEIISADFEGILMKDKKPDSQIANTVILQQDIAEQSEVISNISTGILERTSPEKVLASISHDTLQHIVSSELTIGEKESDFIQLASPTLKSANLNYEEGKAIVVTEVNTIDAELPMAEKGKTKESYATLDIEGQKVAAISEPFIAFSTGEVEQFAPSVSKAKPENVPLEAVVSFEVLPSESEGKYNADIKPDLQQAKPSFKEELGLTVSLVTCEDKEHPLEKEQIDSKSCRHSHTESHSVASASEVLLLGSISDLETVKPISAQAKIGQLHHESIVQSVISPNEKEGEFEETLKSNIEQAKVSFEEGKSTTVLEIVPGQVEEELKKEHVPEKKSATISVTGNKVAEKLEVVCEGAVEEFVTSDIPMNKANISHGLNESLITSQVEVKEKEGEYRNKDIPDEQVAKPIIDENETLKSLIVSQNTVEEKEEQLETKGKPSTKVATISLQEQKSLPTVEQLTLFDKTIPFIAESDKERHAIPDVQNQTVVAQQFEVTTNISEGVFSPDIPKPTTALIQQDTFEGILNTEILIQDSESKFTGDTKPSSKIASLNIDALEAASTLQVDVQDVEQSYIVEEPEEQRARCEVIPNLVVENLEITAEQDLSDISTPVKEKSQAKSTIIPHTSVIQTTTEVSESEKELKDKFTPAGKTANIQVTEDTCINVSEIQLAEKEDVLPIAEKEKSRQAHPSITSQEVAITTETHSSLSVSDLKEKAKPDKSTATVEQTTLTGLTQTEVHVLDKEQDFNETTKTSQSATVQFEEGQSINVTTHTLTDTVDEFHVSDKPTQVSAKVEISPRISLQQTDVRAESQVEPLDLHVPKPVQIVPTQTVLEAIGVSENVIQESESDWHDNDKTETSKAHVKLEPQEIASMSTIYLDEKEGTLPESTTPKLAQATFNVSEQKVAQKSENIAVSITKDLSDLTYKTDKAQPTAETFEHLIQSQPSVHEPSEKEFKTVQSDLKTGNLNIESKLAIASTSEVLTHEKENELTSSKTPTPEKANEDIIDHKPLISTENIPFEKATELSKFETPPKRDATKECIPFEGIEQTEVLVQETDGILNIKEKIKELKLETKFQEEMSVNVQEVIVHEKETESTILKAPIPETVKVKITEVESLESTEIVPDSSLGDLPITKTEFEIAKRGPPSEHQSIEVSMASPHESEGVYVEDKTPTSKAPIVIEPLDSIQVTEITPEEHLGTLQEKQPKSQFIASQHVSELIPSLIQMETTTEMTEGEHLIERPKYTGTTEITETHTMGTTNEIKRRTVLRKGNSSQDSESHEDIIIEEIIKLDDKPKEEVTSTEIQTQTLKRRLKLLQMLKRNLKLLQTLKRRLNWLQALKRRLKLLQTLKRKLKMIQTLK</sequence>
<dbReference type="InterPro" id="IPR013098">
    <property type="entry name" value="Ig_I-set"/>
</dbReference>
<feature type="compositionally biased region" description="Polar residues" evidence="6">
    <location>
        <begin position="1386"/>
        <end position="1399"/>
    </location>
</feature>
<accession>A0A8D8XK29</accession>
<feature type="compositionally biased region" description="Basic residues" evidence="6">
    <location>
        <begin position="1412"/>
        <end position="1421"/>
    </location>
</feature>
<feature type="domain" description="Ig-like" evidence="7">
    <location>
        <begin position="923"/>
        <end position="1014"/>
    </location>
</feature>
<evidence type="ECO:0000256" key="3">
    <source>
        <dbReference type="ARBA" id="ARBA00022729"/>
    </source>
</evidence>
<dbReference type="EMBL" id="HBUF01339221">
    <property type="protein sequence ID" value="CAG6700018.1"/>
    <property type="molecule type" value="Transcribed_RNA"/>
</dbReference>
<feature type="compositionally biased region" description="Basic and acidic residues" evidence="6">
    <location>
        <begin position="150"/>
        <end position="196"/>
    </location>
</feature>
<keyword evidence="2" id="KW-0963">Cytoplasm</keyword>
<dbReference type="InterPro" id="IPR036179">
    <property type="entry name" value="Ig-like_dom_sf"/>
</dbReference>
<feature type="region of interest" description="Disordered" evidence="6">
    <location>
        <begin position="2153"/>
        <end position="2179"/>
    </location>
</feature>
<evidence type="ECO:0000256" key="2">
    <source>
        <dbReference type="ARBA" id="ARBA00022490"/>
    </source>
</evidence>
<dbReference type="InterPro" id="IPR003599">
    <property type="entry name" value="Ig_sub"/>
</dbReference>
<feature type="region of interest" description="Disordered" evidence="6">
    <location>
        <begin position="1384"/>
        <end position="1425"/>
    </location>
</feature>
<dbReference type="InterPro" id="IPR007110">
    <property type="entry name" value="Ig-like_dom"/>
</dbReference>
<feature type="compositionally biased region" description="Basic and acidic residues" evidence="6">
    <location>
        <begin position="27"/>
        <end position="38"/>
    </location>
</feature>
<dbReference type="GO" id="GO:0045989">
    <property type="term" value="P:positive regulation of striated muscle contraction"/>
    <property type="evidence" value="ECO:0007669"/>
    <property type="project" value="UniProtKB-ARBA"/>
</dbReference>
<evidence type="ECO:0000313" key="8">
    <source>
        <dbReference type="EMBL" id="CAG6700018.1"/>
    </source>
</evidence>
<feature type="region of interest" description="Disordered" evidence="6">
    <location>
        <begin position="138"/>
        <end position="445"/>
    </location>
</feature>
<dbReference type="CDD" id="cd00096">
    <property type="entry name" value="Ig"/>
    <property type="match status" value="1"/>
</dbReference>
<dbReference type="FunFam" id="2.60.40.10:FF:000425">
    <property type="entry name" value="Myosin light chain kinase"/>
    <property type="match status" value="1"/>
</dbReference>
<dbReference type="GO" id="GO:0040017">
    <property type="term" value="P:positive regulation of locomotion"/>
    <property type="evidence" value="ECO:0007669"/>
    <property type="project" value="UniProtKB-ARBA"/>
</dbReference>
<dbReference type="Pfam" id="PF07679">
    <property type="entry name" value="I-set"/>
    <property type="match status" value="7"/>
</dbReference>
<dbReference type="SUPFAM" id="SSF48726">
    <property type="entry name" value="Immunoglobulin"/>
    <property type="match status" value="7"/>
</dbReference>
<feature type="domain" description="Ig-like" evidence="7">
    <location>
        <begin position="1174"/>
        <end position="1262"/>
    </location>
</feature>
<dbReference type="SMART" id="SM00408">
    <property type="entry name" value="IGc2"/>
    <property type="match status" value="7"/>
</dbReference>
<feature type="compositionally biased region" description="Basic and acidic residues" evidence="6">
    <location>
        <begin position="295"/>
        <end position="390"/>
    </location>
</feature>
<reference evidence="8" key="1">
    <citation type="submission" date="2021-05" db="EMBL/GenBank/DDBJ databases">
        <authorList>
            <person name="Alioto T."/>
            <person name="Alioto T."/>
            <person name="Gomez Garrido J."/>
        </authorList>
    </citation>
    <scope>NUCLEOTIDE SEQUENCE</scope>
</reference>
<feature type="region of interest" description="Disordered" evidence="6">
    <location>
        <begin position="1319"/>
        <end position="1339"/>
    </location>
</feature>
<feature type="region of interest" description="Disordered" evidence="6">
    <location>
        <begin position="1"/>
        <end position="38"/>
    </location>
</feature>
<feature type="domain" description="Ig-like" evidence="7">
    <location>
        <begin position="821"/>
        <end position="909"/>
    </location>
</feature>
<dbReference type="InterPro" id="IPR050958">
    <property type="entry name" value="Cell_Adh-Cytoskel_Orgn"/>
</dbReference>
<dbReference type="InterPro" id="IPR013783">
    <property type="entry name" value="Ig-like_fold"/>
</dbReference>
<dbReference type="FunFam" id="2.60.40.10:FF:000107">
    <property type="entry name" value="Myosin, light chain kinase a"/>
    <property type="match status" value="6"/>
</dbReference>
<feature type="compositionally biased region" description="Acidic residues" evidence="6">
    <location>
        <begin position="425"/>
        <end position="443"/>
    </location>
</feature>
<feature type="domain" description="Ig-like" evidence="7">
    <location>
        <begin position="1054"/>
        <end position="1144"/>
    </location>
</feature>
<evidence type="ECO:0000256" key="5">
    <source>
        <dbReference type="ARBA" id="ARBA00023319"/>
    </source>
</evidence>
<feature type="compositionally biased region" description="Basic and acidic residues" evidence="6">
    <location>
        <begin position="2157"/>
        <end position="2173"/>
    </location>
</feature>
<evidence type="ECO:0000256" key="4">
    <source>
        <dbReference type="ARBA" id="ARBA00023157"/>
    </source>
</evidence>
<dbReference type="GO" id="GO:0005737">
    <property type="term" value="C:cytoplasm"/>
    <property type="evidence" value="ECO:0007669"/>
    <property type="project" value="UniProtKB-SubCell"/>
</dbReference>
<name>A0A8D8XK29_9HEMI</name>
<evidence type="ECO:0000256" key="6">
    <source>
        <dbReference type="SAM" id="MobiDB-lite"/>
    </source>
</evidence>
<dbReference type="SMART" id="SM00409">
    <property type="entry name" value="IG"/>
    <property type="match status" value="6"/>
</dbReference>
<feature type="domain" description="Ig-like" evidence="7">
    <location>
        <begin position="513"/>
        <end position="601"/>
    </location>
</feature>
<proteinExistence type="predicted"/>
<dbReference type="Gene3D" id="2.60.40.10">
    <property type="entry name" value="Immunoglobulins"/>
    <property type="match status" value="7"/>
</dbReference>
<feature type="compositionally biased region" description="Basic and acidic residues" evidence="6">
    <location>
        <begin position="398"/>
        <end position="424"/>
    </location>
</feature>
<dbReference type="GO" id="GO:0007156">
    <property type="term" value="P:homophilic cell adhesion via plasma membrane adhesion molecules"/>
    <property type="evidence" value="ECO:0007669"/>
    <property type="project" value="TreeGrafter"/>
</dbReference>
<feature type="domain" description="Ig-like" evidence="7">
    <location>
        <begin position="612"/>
        <end position="702"/>
    </location>
</feature>
<keyword evidence="4" id="KW-1015">Disulfide bond</keyword>
<organism evidence="8">
    <name type="scientific">Cacopsylla melanoneura</name>
    <dbReference type="NCBI Taxonomy" id="428564"/>
    <lineage>
        <taxon>Eukaryota</taxon>
        <taxon>Metazoa</taxon>
        <taxon>Ecdysozoa</taxon>
        <taxon>Arthropoda</taxon>
        <taxon>Hexapoda</taxon>
        <taxon>Insecta</taxon>
        <taxon>Pterygota</taxon>
        <taxon>Neoptera</taxon>
        <taxon>Paraneoptera</taxon>
        <taxon>Hemiptera</taxon>
        <taxon>Sternorrhyncha</taxon>
        <taxon>Psylloidea</taxon>
        <taxon>Psyllidae</taxon>
        <taxon>Psyllinae</taxon>
        <taxon>Cacopsylla</taxon>
    </lineage>
</organism>
<feature type="compositionally biased region" description="Basic and acidic residues" evidence="6">
    <location>
        <begin position="1320"/>
        <end position="1339"/>
    </location>
</feature>
<feature type="compositionally biased region" description="Basic and acidic residues" evidence="6">
    <location>
        <begin position="1573"/>
        <end position="1587"/>
    </location>
</feature>
<feature type="domain" description="Ig-like" evidence="7">
    <location>
        <begin position="712"/>
        <end position="803"/>
    </location>
</feature>
<protein>
    <submittedName>
        <fullName evidence="8">Titin</fullName>
    </submittedName>
</protein>
<dbReference type="GO" id="GO:0005886">
    <property type="term" value="C:plasma membrane"/>
    <property type="evidence" value="ECO:0007669"/>
    <property type="project" value="TreeGrafter"/>
</dbReference>
<dbReference type="PANTHER" id="PTHR45080:SF8">
    <property type="entry name" value="IG-LIKE DOMAIN-CONTAINING PROTEIN"/>
    <property type="match status" value="1"/>
</dbReference>
<feature type="compositionally biased region" description="Polar residues" evidence="6">
    <location>
        <begin position="1563"/>
        <end position="1572"/>
    </location>
</feature>
<feature type="compositionally biased region" description="Basic and acidic residues" evidence="6">
    <location>
        <begin position="272"/>
        <end position="285"/>
    </location>
</feature>
<feature type="region of interest" description="Disordered" evidence="6">
    <location>
        <begin position="1563"/>
        <end position="1598"/>
    </location>
</feature>
<dbReference type="PROSITE" id="PS50835">
    <property type="entry name" value="IG_LIKE"/>
    <property type="match status" value="7"/>
</dbReference>
<dbReference type="GO" id="GO:0060298">
    <property type="term" value="P:positive regulation of sarcomere organization"/>
    <property type="evidence" value="ECO:0007669"/>
    <property type="project" value="UniProtKB-ARBA"/>
</dbReference>